<protein>
    <submittedName>
        <fullName evidence="1">Uncharacterized protein</fullName>
    </submittedName>
</protein>
<proteinExistence type="predicted"/>
<dbReference type="EMBL" id="BK032506">
    <property type="protein sequence ID" value="DAF43396.1"/>
    <property type="molecule type" value="Genomic_DNA"/>
</dbReference>
<sequence length="77" mass="8682">MLSTRLFSSVPVPRSCFGGLFLKGLLETPCRQRALIGDIFNSETEPNGKLLFQIRLRRYVPSEKQPAYTHSAVFSAH</sequence>
<name>A0A8S5RXB4_9CAUD</name>
<reference evidence="1" key="1">
    <citation type="journal article" date="2021" name="Proc. Natl. Acad. Sci. U.S.A.">
        <title>A Catalog of Tens of Thousands of Viruses from Human Metagenomes Reveals Hidden Associations with Chronic Diseases.</title>
        <authorList>
            <person name="Tisza M.J."/>
            <person name="Buck C.B."/>
        </authorList>
    </citation>
    <scope>NUCLEOTIDE SEQUENCE</scope>
    <source>
        <strain evidence="1">CtEJG5</strain>
    </source>
</reference>
<organism evidence="1">
    <name type="scientific">Siphoviridae sp. ctEJG5</name>
    <dbReference type="NCBI Taxonomy" id="2827814"/>
    <lineage>
        <taxon>Viruses</taxon>
        <taxon>Duplodnaviria</taxon>
        <taxon>Heunggongvirae</taxon>
        <taxon>Uroviricota</taxon>
        <taxon>Caudoviricetes</taxon>
    </lineage>
</organism>
<evidence type="ECO:0000313" key="1">
    <source>
        <dbReference type="EMBL" id="DAF43396.1"/>
    </source>
</evidence>
<accession>A0A8S5RXB4</accession>